<protein>
    <submittedName>
        <fullName evidence="3">Sulfotransferase 4A1-like</fullName>
    </submittedName>
</protein>
<evidence type="ECO:0000259" key="1">
    <source>
        <dbReference type="Pfam" id="PF00685"/>
    </source>
</evidence>
<evidence type="ECO:0000313" key="2">
    <source>
        <dbReference type="Proteomes" id="UP000694865"/>
    </source>
</evidence>
<dbReference type="SUPFAM" id="SSF52540">
    <property type="entry name" value="P-loop containing nucleoside triphosphate hydrolases"/>
    <property type="match status" value="1"/>
</dbReference>
<dbReference type="RefSeq" id="XP_006819047.1">
    <property type="nucleotide sequence ID" value="XM_006818984.1"/>
</dbReference>
<sequence>MAVPNIPTTGPIILHDTEPEIDGILYPKFMQEKVLRRIKDIEVREDDVWLLSYPKTGTHWMKGVLYQIFNHDTPEGSGDKEAMSPDDFVPFLEFPDFKKPGEYSDY</sequence>
<dbReference type="Pfam" id="PF00685">
    <property type="entry name" value="Sulfotransfer_1"/>
    <property type="match status" value="1"/>
</dbReference>
<dbReference type="InterPro" id="IPR000863">
    <property type="entry name" value="Sulfotransferase_dom"/>
</dbReference>
<dbReference type="Proteomes" id="UP000694865">
    <property type="component" value="Unplaced"/>
</dbReference>
<proteinExistence type="predicted"/>
<accession>A0ABM0MGA6</accession>
<reference evidence="3" key="1">
    <citation type="submission" date="2025-08" db="UniProtKB">
        <authorList>
            <consortium name="RefSeq"/>
        </authorList>
    </citation>
    <scope>IDENTIFICATION</scope>
    <source>
        <tissue evidence="3">Testes</tissue>
    </source>
</reference>
<organism evidence="2 3">
    <name type="scientific">Saccoglossus kowalevskii</name>
    <name type="common">Acorn worm</name>
    <dbReference type="NCBI Taxonomy" id="10224"/>
    <lineage>
        <taxon>Eukaryota</taxon>
        <taxon>Metazoa</taxon>
        <taxon>Hemichordata</taxon>
        <taxon>Enteropneusta</taxon>
        <taxon>Harrimaniidae</taxon>
        <taxon>Saccoglossus</taxon>
    </lineage>
</organism>
<dbReference type="GeneID" id="102808273"/>
<feature type="domain" description="Sulfotransferase" evidence="1">
    <location>
        <begin position="46"/>
        <end position="95"/>
    </location>
</feature>
<keyword evidence="2" id="KW-1185">Reference proteome</keyword>
<name>A0ABM0MGA6_SACKO</name>
<dbReference type="InterPro" id="IPR027417">
    <property type="entry name" value="P-loop_NTPase"/>
</dbReference>
<dbReference type="Gene3D" id="3.40.50.300">
    <property type="entry name" value="P-loop containing nucleotide triphosphate hydrolases"/>
    <property type="match status" value="1"/>
</dbReference>
<gene>
    <name evidence="3" type="primary">LOC102808273</name>
</gene>
<evidence type="ECO:0000313" key="3">
    <source>
        <dbReference type="RefSeq" id="XP_006819047.1"/>
    </source>
</evidence>